<keyword evidence="6" id="KW-0539">Nucleus</keyword>
<dbReference type="GO" id="GO:0071039">
    <property type="term" value="P:nuclear polyadenylation-dependent CUT catabolic process"/>
    <property type="evidence" value="ECO:0007669"/>
    <property type="project" value="TreeGrafter"/>
</dbReference>
<feature type="compositionally biased region" description="Low complexity" evidence="10">
    <location>
        <begin position="187"/>
        <end position="211"/>
    </location>
</feature>
<dbReference type="SUPFAM" id="SSF57756">
    <property type="entry name" value="Retrovirus zinc finger-like domains"/>
    <property type="match status" value="1"/>
</dbReference>
<evidence type="ECO:0000313" key="12">
    <source>
        <dbReference type="Ensembl" id="ENSCSEP00000007801.1"/>
    </source>
</evidence>
<dbReference type="FunFam" id="4.10.60.10:FF:000020">
    <property type="entry name" value="Zinc finger CCHC domain-containing protein 7"/>
    <property type="match status" value="1"/>
</dbReference>
<feature type="compositionally biased region" description="Basic residues" evidence="10">
    <location>
        <begin position="604"/>
        <end position="613"/>
    </location>
</feature>
<evidence type="ECO:0000256" key="9">
    <source>
        <dbReference type="PROSITE-ProRule" id="PRU00047"/>
    </source>
</evidence>
<feature type="compositionally biased region" description="Acidic residues" evidence="10">
    <location>
        <begin position="9"/>
        <end position="22"/>
    </location>
</feature>
<evidence type="ECO:0000256" key="4">
    <source>
        <dbReference type="ARBA" id="ARBA00022771"/>
    </source>
</evidence>
<dbReference type="Pfam" id="PF00098">
    <property type="entry name" value="zf-CCHC"/>
    <property type="match status" value="2"/>
</dbReference>
<dbReference type="Ensembl" id="ENSCSET00000007883.1">
    <property type="protein sequence ID" value="ENSCSEP00000007801.1"/>
    <property type="gene ID" value="ENSCSEG00000005022.1"/>
</dbReference>
<feature type="compositionally biased region" description="Polar residues" evidence="10">
    <location>
        <begin position="505"/>
        <end position="519"/>
    </location>
</feature>
<feature type="compositionally biased region" description="Acidic residues" evidence="10">
    <location>
        <begin position="141"/>
        <end position="150"/>
    </location>
</feature>
<dbReference type="GO" id="GO:0031499">
    <property type="term" value="C:TRAMP complex"/>
    <property type="evidence" value="ECO:0007669"/>
    <property type="project" value="TreeGrafter"/>
</dbReference>
<evidence type="ECO:0000256" key="6">
    <source>
        <dbReference type="ARBA" id="ARBA00023242"/>
    </source>
</evidence>
<feature type="domain" description="CCHC-type" evidence="11">
    <location>
        <begin position="353"/>
        <end position="368"/>
    </location>
</feature>
<feature type="domain" description="CCHC-type" evidence="11">
    <location>
        <begin position="312"/>
        <end position="327"/>
    </location>
</feature>
<keyword evidence="4 9" id="KW-0863">Zinc-finger</keyword>
<feature type="compositionally biased region" description="Polar residues" evidence="10">
    <location>
        <begin position="481"/>
        <end position="492"/>
    </location>
</feature>
<organism evidence="12 13">
    <name type="scientific">Cynoglossus semilaevis</name>
    <name type="common">Tongue sole</name>
    <dbReference type="NCBI Taxonomy" id="244447"/>
    <lineage>
        <taxon>Eukaryota</taxon>
        <taxon>Metazoa</taxon>
        <taxon>Chordata</taxon>
        <taxon>Craniata</taxon>
        <taxon>Vertebrata</taxon>
        <taxon>Euteleostomi</taxon>
        <taxon>Actinopterygii</taxon>
        <taxon>Neopterygii</taxon>
        <taxon>Teleostei</taxon>
        <taxon>Neoteleostei</taxon>
        <taxon>Acanthomorphata</taxon>
        <taxon>Carangaria</taxon>
        <taxon>Pleuronectiformes</taxon>
        <taxon>Pleuronectoidei</taxon>
        <taxon>Cynoglossidae</taxon>
        <taxon>Cynoglossinae</taxon>
        <taxon>Cynoglossus</taxon>
    </lineage>
</organism>
<keyword evidence="5" id="KW-0862">Zinc</keyword>
<dbReference type="PROSITE" id="PS50158">
    <property type="entry name" value="ZF_CCHC"/>
    <property type="match status" value="4"/>
</dbReference>
<dbReference type="Proteomes" id="UP000265120">
    <property type="component" value="Chromosome 9"/>
</dbReference>
<feature type="compositionally biased region" description="Basic and acidic residues" evidence="10">
    <location>
        <begin position="23"/>
        <end position="34"/>
    </location>
</feature>
<dbReference type="PANTHER" id="PTHR46543:SF1">
    <property type="entry name" value="ZINC FINGER CCHC DOMAIN-CONTAINING PROTEIN 7"/>
    <property type="match status" value="1"/>
</dbReference>
<comment type="subcellular location">
    <subcellularLocation>
        <location evidence="1">Nucleus</location>
        <location evidence="1">Nucleolus</location>
    </subcellularLocation>
</comment>
<dbReference type="GO" id="GO:0003723">
    <property type="term" value="F:RNA binding"/>
    <property type="evidence" value="ECO:0007669"/>
    <property type="project" value="TreeGrafter"/>
</dbReference>
<dbReference type="GO" id="GO:0071038">
    <property type="term" value="P:TRAMP-dependent tRNA surveillance pathway"/>
    <property type="evidence" value="ECO:0007669"/>
    <property type="project" value="TreeGrafter"/>
</dbReference>
<protein>
    <recommendedName>
        <fullName evidence="7">Zinc finger CCHC domain-containing protein 7</fullName>
    </recommendedName>
    <alternativeName>
        <fullName evidence="8">TRAMP-like complex RNA-binding factor ZCCHC7</fullName>
    </alternativeName>
</protein>
<dbReference type="InParanoid" id="A0A3P8V3X2"/>
<feature type="region of interest" description="Disordered" evidence="10">
    <location>
        <begin position="455"/>
        <end position="635"/>
    </location>
</feature>
<dbReference type="InterPro" id="IPR051644">
    <property type="entry name" value="TRAMP_AT-DNA-binding"/>
</dbReference>
<dbReference type="AlphaFoldDB" id="A0A3P8V3X2"/>
<evidence type="ECO:0000256" key="10">
    <source>
        <dbReference type="SAM" id="MobiDB-lite"/>
    </source>
</evidence>
<feature type="compositionally biased region" description="Basic residues" evidence="10">
    <location>
        <begin position="98"/>
        <end position="112"/>
    </location>
</feature>
<dbReference type="GeneTree" id="ENSGT00950000183041"/>
<accession>A0A3P8V3X2</accession>
<dbReference type="GeneID" id="103383711"/>
<reference evidence="12" key="2">
    <citation type="submission" date="2025-08" db="UniProtKB">
        <authorList>
            <consortium name="Ensembl"/>
        </authorList>
    </citation>
    <scope>IDENTIFICATION</scope>
</reference>
<dbReference type="PANTHER" id="PTHR46543">
    <property type="entry name" value="ZINC FINGER CCHC DOMAIN-CONTAINING PROTEIN 7"/>
    <property type="match status" value="1"/>
</dbReference>
<dbReference type="GO" id="GO:0071036">
    <property type="term" value="P:nuclear polyadenylation-dependent snoRNA catabolic process"/>
    <property type="evidence" value="ECO:0007669"/>
    <property type="project" value="TreeGrafter"/>
</dbReference>
<dbReference type="GO" id="GO:0071031">
    <property type="term" value="P:nuclear mRNA surveillance of mRNA 3'-end processing"/>
    <property type="evidence" value="ECO:0007669"/>
    <property type="project" value="TreeGrafter"/>
</dbReference>
<dbReference type="CTD" id="84186"/>
<feature type="compositionally biased region" description="Basic and acidic residues" evidence="10">
    <location>
        <begin position="494"/>
        <end position="503"/>
    </location>
</feature>
<feature type="compositionally biased region" description="Polar residues" evidence="10">
    <location>
        <begin position="163"/>
        <end position="173"/>
    </location>
</feature>
<dbReference type="KEGG" id="csem:103383711"/>
<dbReference type="SMART" id="SM00343">
    <property type="entry name" value="ZnF_C2HC"/>
    <property type="match status" value="5"/>
</dbReference>
<keyword evidence="2" id="KW-0479">Metal-binding</keyword>
<feature type="domain" description="CCHC-type" evidence="11">
    <location>
        <begin position="397"/>
        <end position="412"/>
    </location>
</feature>
<dbReference type="GO" id="GO:0071037">
    <property type="term" value="P:nuclear polyadenylation-dependent snRNA catabolic process"/>
    <property type="evidence" value="ECO:0007669"/>
    <property type="project" value="TreeGrafter"/>
</dbReference>
<evidence type="ECO:0000313" key="13">
    <source>
        <dbReference type="Proteomes" id="UP000265120"/>
    </source>
</evidence>
<dbReference type="OMA" id="HFGHACI"/>
<dbReference type="STRING" id="244447.ENSCSEP00000007801"/>
<evidence type="ECO:0000256" key="5">
    <source>
        <dbReference type="ARBA" id="ARBA00022833"/>
    </source>
</evidence>
<feature type="region of interest" description="Disordered" evidence="10">
    <location>
        <begin position="1"/>
        <end position="211"/>
    </location>
</feature>
<name>A0A3P8V3X2_CYNSE</name>
<feature type="compositionally biased region" description="Acidic residues" evidence="10">
    <location>
        <begin position="49"/>
        <end position="59"/>
    </location>
</feature>
<reference evidence="12 13" key="1">
    <citation type="journal article" date="2014" name="Nat. Genet.">
        <title>Whole-genome sequence of a flatfish provides insights into ZW sex chromosome evolution and adaptation to a benthic lifestyle.</title>
        <authorList>
            <person name="Chen S."/>
            <person name="Zhang G."/>
            <person name="Shao C."/>
            <person name="Huang Q."/>
            <person name="Liu G."/>
            <person name="Zhang P."/>
            <person name="Song W."/>
            <person name="An N."/>
            <person name="Chalopin D."/>
            <person name="Volff J.N."/>
            <person name="Hong Y."/>
            <person name="Li Q."/>
            <person name="Sha Z."/>
            <person name="Zhou H."/>
            <person name="Xie M."/>
            <person name="Yu Q."/>
            <person name="Liu Y."/>
            <person name="Xiang H."/>
            <person name="Wang N."/>
            <person name="Wu K."/>
            <person name="Yang C."/>
            <person name="Zhou Q."/>
            <person name="Liao X."/>
            <person name="Yang L."/>
            <person name="Hu Q."/>
            <person name="Zhang J."/>
            <person name="Meng L."/>
            <person name="Jin L."/>
            <person name="Tian Y."/>
            <person name="Lian J."/>
            <person name="Yang J."/>
            <person name="Miao G."/>
            <person name="Liu S."/>
            <person name="Liang Z."/>
            <person name="Yan F."/>
            <person name="Li Y."/>
            <person name="Sun B."/>
            <person name="Zhang H."/>
            <person name="Zhang J."/>
            <person name="Zhu Y."/>
            <person name="Du M."/>
            <person name="Zhao Y."/>
            <person name="Schartl M."/>
            <person name="Tang Q."/>
            <person name="Wang J."/>
        </authorList>
    </citation>
    <scope>NUCLEOTIDE SEQUENCE</scope>
</reference>
<evidence type="ECO:0000256" key="2">
    <source>
        <dbReference type="ARBA" id="ARBA00022723"/>
    </source>
</evidence>
<keyword evidence="3" id="KW-0677">Repeat</keyword>
<feature type="compositionally biased region" description="Basic residues" evidence="10">
    <location>
        <begin position="560"/>
        <end position="572"/>
    </location>
</feature>
<evidence type="ECO:0000256" key="8">
    <source>
        <dbReference type="ARBA" id="ARBA00043023"/>
    </source>
</evidence>
<feature type="compositionally biased region" description="Basic and acidic residues" evidence="10">
    <location>
        <begin position="548"/>
        <end position="559"/>
    </location>
</feature>
<dbReference type="InterPro" id="IPR036875">
    <property type="entry name" value="Znf_CCHC_sf"/>
</dbReference>
<feature type="domain" description="CCHC-type" evidence="11">
    <location>
        <begin position="290"/>
        <end position="305"/>
    </location>
</feature>
<proteinExistence type="predicted"/>
<dbReference type="GO" id="GO:0005730">
    <property type="term" value="C:nucleolus"/>
    <property type="evidence" value="ECO:0007669"/>
    <property type="project" value="UniProtKB-SubCell"/>
</dbReference>
<dbReference type="RefSeq" id="XP_008315183.1">
    <property type="nucleotide sequence ID" value="XM_008316961.3"/>
</dbReference>
<dbReference type="InterPro" id="IPR001878">
    <property type="entry name" value="Znf_CCHC"/>
</dbReference>
<reference evidence="12" key="3">
    <citation type="submission" date="2025-09" db="UniProtKB">
        <authorList>
            <consortium name="Ensembl"/>
        </authorList>
    </citation>
    <scope>IDENTIFICATION</scope>
</reference>
<evidence type="ECO:0000256" key="3">
    <source>
        <dbReference type="ARBA" id="ARBA00022737"/>
    </source>
</evidence>
<evidence type="ECO:0000256" key="1">
    <source>
        <dbReference type="ARBA" id="ARBA00004604"/>
    </source>
</evidence>
<evidence type="ECO:0000259" key="11">
    <source>
        <dbReference type="PROSITE" id="PS50158"/>
    </source>
</evidence>
<evidence type="ECO:0000256" key="7">
    <source>
        <dbReference type="ARBA" id="ARBA00041190"/>
    </source>
</evidence>
<sequence>MFCLFQDGGELEDELYRDDDGDSEKSEVDSEVEFHLYSQLHYSSNAGELGEEVEEEEEGSGQKEENQESGKAPSAEEEVKPVDGVVLPSPNTSSIQPHVKKQNKPEKQKKRKSELEGQGSCSSPFEEVIVIDSSPDVISLSDDDTADDEGVCSLKGGIEQRRLQTSTPAQQRGQKQERNFSVPVIVDSSSSESESESESQSSDSSDSGNSFESEVLENWMILGKEKRNEDLSISLNLEGGYDSDTDCEEVSSWLVSNKDKEAQIYNKDKGARTVLQRIPSRYYTNKNVLCRNCNKTGHLSKNCPEPTRLSPCYLCGTPGHVSSDCPNRHCNNCGLPGHLFDCCSERPYWHKQCHRCGMKGHFFDACPEIWRQYHITTKTGSPAKLEGQDNGRSPAYCYNCSRRGHFGHSCTQKRMFNGVFASIPFINHYDTLEDVKRRQHRLKLKVKELKKNGCFPDTLETPVTPGPAKKKQKLSHHRGDQTPNNHKPSSSHIFFKDSDDRTTKTNKFNKCKQQQSSGNAKPWKPKRPVPTSRDPLPPARLILDEADDYPRGGAKEQWKEKKKFKMKKKKKTQGFSKGGHEGSRQNHLFAKQGSGSQQEAAENRKRRRSRNKRNAAQMYPTDENLFIIKQRRRSR</sequence>
<dbReference type="OrthoDB" id="7608935at2759"/>
<keyword evidence="13" id="KW-1185">Reference proteome</keyword>
<dbReference type="Gene3D" id="4.10.60.10">
    <property type="entry name" value="Zinc finger, CCHC-type"/>
    <property type="match status" value="3"/>
</dbReference>
<dbReference type="GO" id="GO:0071035">
    <property type="term" value="P:nuclear polyadenylation-dependent rRNA catabolic process"/>
    <property type="evidence" value="ECO:0007669"/>
    <property type="project" value="TreeGrafter"/>
</dbReference>
<dbReference type="GO" id="GO:0008270">
    <property type="term" value="F:zinc ion binding"/>
    <property type="evidence" value="ECO:0007669"/>
    <property type="project" value="UniProtKB-KW"/>
</dbReference>